<name>A0A3L8Q089_9GAMM</name>
<sequence>MSYIYHSRELLDYIGHCVAFSALFVAVFHIIFWKQLESGFIATLAFLSIQSIGLIYKPFVIDHVSPINVDFGRTIYYLGFMALCLITVWMTYKMHEKLEVQIGLAAEHVMKILQFQAGIQVIRLLDRQLGYDWLSVFYQNMIPALNVVIIILLVSSFFKTVKLSKV</sequence>
<dbReference type="AlphaFoldDB" id="A0A3L8Q089"/>
<comment type="caution">
    <text evidence="2">The sequence shown here is derived from an EMBL/GenBank/DDBJ whole genome shotgun (WGS) entry which is preliminary data.</text>
</comment>
<accession>A0A3L8Q089</accession>
<keyword evidence="3" id="KW-1185">Reference proteome</keyword>
<proteinExistence type="predicted"/>
<dbReference type="Proteomes" id="UP000281474">
    <property type="component" value="Unassembled WGS sequence"/>
</dbReference>
<keyword evidence="1" id="KW-0812">Transmembrane</keyword>
<evidence type="ECO:0000313" key="2">
    <source>
        <dbReference type="EMBL" id="RLV60975.1"/>
    </source>
</evidence>
<keyword evidence="1" id="KW-0472">Membrane</keyword>
<reference evidence="2 3" key="1">
    <citation type="submission" date="2018-09" db="EMBL/GenBank/DDBJ databases">
        <title>Phylogeny of the Shewanellaceae, and recommendation for two new genera, Pseudoshewanella and Parashewanella.</title>
        <authorList>
            <person name="Wang G."/>
        </authorList>
    </citation>
    <scope>NUCLEOTIDE SEQUENCE [LARGE SCALE GENOMIC DNA]</scope>
    <source>
        <strain evidence="2 3">C51</strain>
    </source>
</reference>
<feature type="transmembrane region" description="Helical" evidence="1">
    <location>
        <begin position="74"/>
        <end position="92"/>
    </location>
</feature>
<evidence type="ECO:0000256" key="1">
    <source>
        <dbReference type="SAM" id="Phobius"/>
    </source>
</evidence>
<organism evidence="2 3">
    <name type="scientific">Parashewanella curva</name>
    <dbReference type="NCBI Taxonomy" id="2338552"/>
    <lineage>
        <taxon>Bacteria</taxon>
        <taxon>Pseudomonadati</taxon>
        <taxon>Pseudomonadota</taxon>
        <taxon>Gammaproteobacteria</taxon>
        <taxon>Alteromonadales</taxon>
        <taxon>Shewanellaceae</taxon>
        <taxon>Parashewanella</taxon>
    </lineage>
</organism>
<dbReference type="EMBL" id="QZEI01000009">
    <property type="protein sequence ID" value="RLV60975.1"/>
    <property type="molecule type" value="Genomic_DNA"/>
</dbReference>
<feature type="transmembrane region" description="Helical" evidence="1">
    <location>
        <begin position="13"/>
        <end position="33"/>
    </location>
</feature>
<dbReference type="RefSeq" id="WP_121837660.1">
    <property type="nucleotide sequence ID" value="NZ_ML014758.1"/>
</dbReference>
<protein>
    <submittedName>
        <fullName evidence="2">Uncharacterized protein</fullName>
    </submittedName>
</protein>
<keyword evidence="1" id="KW-1133">Transmembrane helix</keyword>
<gene>
    <name evidence="2" type="ORF">D5018_03800</name>
</gene>
<feature type="transmembrane region" description="Helical" evidence="1">
    <location>
        <begin position="40"/>
        <end position="59"/>
    </location>
</feature>
<evidence type="ECO:0000313" key="3">
    <source>
        <dbReference type="Proteomes" id="UP000281474"/>
    </source>
</evidence>
<feature type="transmembrane region" description="Helical" evidence="1">
    <location>
        <begin position="137"/>
        <end position="158"/>
    </location>
</feature>